<sequence>MLAPQEEMKILGVTYDSKLIFRMHITQLARTVSGKLASLRRISWLLDARVCELLYKSRVHSLLEYSCLAWGGAAYSHLGLLDKIQWRAERMGRTAGAGAQPALSSTLL</sequence>
<keyword evidence="1" id="KW-0695">RNA-directed DNA polymerase</keyword>
<dbReference type="GO" id="GO:0003964">
    <property type="term" value="F:RNA-directed DNA polymerase activity"/>
    <property type="evidence" value="ECO:0007669"/>
    <property type="project" value="UniProtKB-KW"/>
</dbReference>
<evidence type="ECO:0000313" key="2">
    <source>
        <dbReference type="Proteomes" id="UP000324222"/>
    </source>
</evidence>
<organism evidence="1 2">
    <name type="scientific">Portunus trituberculatus</name>
    <name type="common">Swimming crab</name>
    <name type="synonym">Neptunus trituberculatus</name>
    <dbReference type="NCBI Taxonomy" id="210409"/>
    <lineage>
        <taxon>Eukaryota</taxon>
        <taxon>Metazoa</taxon>
        <taxon>Ecdysozoa</taxon>
        <taxon>Arthropoda</taxon>
        <taxon>Crustacea</taxon>
        <taxon>Multicrustacea</taxon>
        <taxon>Malacostraca</taxon>
        <taxon>Eumalacostraca</taxon>
        <taxon>Eucarida</taxon>
        <taxon>Decapoda</taxon>
        <taxon>Pleocyemata</taxon>
        <taxon>Brachyura</taxon>
        <taxon>Eubrachyura</taxon>
        <taxon>Portunoidea</taxon>
        <taxon>Portunidae</taxon>
        <taxon>Portuninae</taxon>
        <taxon>Portunus</taxon>
    </lineage>
</organism>
<reference evidence="1 2" key="1">
    <citation type="submission" date="2019-05" db="EMBL/GenBank/DDBJ databases">
        <title>Another draft genome of Portunus trituberculatus and its Hox gene families provides insights of decapod evolution.</title>
        <authorList>
            <person name="Jeong J.-H."/>
            <person name="Song I."/>
            <person name="Kim S."/>
            <person name="Choi T."/>
            <person name="Kim D."/>
            <person name="Ryu S."/>
            <person name="Kim W."/>
        </authorList>
    </citation>
    <scope>NUCLEOTIDE SEQUENCE [LARGE SCALE GENOMIC DNA]</scope>
    <source>
        <tissue evidence="1">Muscle</tissue>
    </source>
</reference>
<gene>
    <name evidence="1" type="primary">pol_62</name>
    <name evidence="1" type="ORF">E2C01_095903</name>
</gene>
<accession>A0A5B7JR27</accession>
<proteinExistence type="predicted"/>
<dbReference type="AlphaFoldDB" id="A0A5B7JR27"/>
<keyword evidence="1" id="KW-0808">Transferase</keyword>
<dbReference type="OrthoDB" id="7480422at2759"/>
<dbReference type="EMBL" id="VSRR010122876">
    <property type="protein sequence ID" value="MPD00432.1"/>
    <property type="molecule type" value="Genomic_DNA"/>
</dbReference>
<evidence type="ECO:0000313" key="1">
    <source>
        <dbReference type="EMBL" id="MPD00432.1"/>
    </source>
</evidence>
<dbReference type="Proteomes" id="UP000324222">
    <property type="component" value="Unassembled WGS sequence"/>
</dbReference>
<comment type="caution">
    <text evidence="1">The sequence shown here is derived from an EMBL/GenBank/DDBJ whole genome shotgun (WGS) entry which is preliminary data.</text>
</comment>
<keyword evidence="1" id="KW-0548">Nucleotidyltransferase</keyword>
<name>A0A5B7JR27_PORTR</name>
<protein>
    <submittedName>
        <fullName evidence="1">RNA-directed DNA polymerase from mobile element jockey</fullName>
    </submittedName>
</protein>
<keyword evidence="2" id="KW-1185">Reference proteome</keyword>